<comment type="caution">
    <text evidence="3">The sequence shown here is derived from an EMBL/GenBank/DDBJ whole genome shotgun (WGS) entry which is preliminary data.</text>
</comment>
<evidence type="ECO:0000313" key="4">
    <source>
        <dbReference type="Proteomes" id="UP001552594"/>
    </source>
</evidence>
<evidence type="ECO:0000313" key="3">
    <source>
        <dbReference type="EMBL" id="MEV5510857.1"/>
    </source>
</evidence>
<keyword evidence="4" id="KW-1185">Reference proteome</keyword>
<accession>A0ABV3K6T2</accession>
<protein>
    <submittedName>
        <fullName evidence="3">YciI-like protein</fullName>
    </submittedName>
</protein>
<dbReference type="PANTHER" id="PTHR33606:SF3">
    <property type="entry name" value="PROTEIN YCII"/>
    <property type="match status" value="1"/>
</dbReference>
<feature type="domain" description="YCII-related" evidence="2">
    <location>
        <begin position="1"/>
        <end position="87"/>
    </location>
</feature>
<comment type="similarity">
    <text evidence="1">Belongs to the YciI family.</text>
</comment>
<sequence length="93" mass="10553">MPYYVLEYTLVDDYEKRRAPLREEHLALALAAHERGDLVLAGALAEPTDRALLVWKTDDPSAVEDFAERDPYVREGLVTRWTVRPWTVVIGGG</sequence>
<proteinExistence type="inferred from homology"/>
<evidence type="ECO:0000256" key="1">
    <source>
        <dbReference type="ARBA" id="ARBA00007689"/>
    </source>
</evidence>
<dbReference type="InterPro" id="IPR011008">
    <property type="entry name" value="Dimeric_a/b-barrel"/>
</dbReference>
<dbReference type="SUPFAM" id="SSF54909">
    <property type="entry name" value="Dimeric alpha+beta barrel"/>
    <property type="match status" value="1"/>
</dbReference>
<organism evidence="3 4">
    <name type="scientific">Streptomyces orinoci</name>
    <name type="common">Streptoverticillium orinoci</name>
    <dbReference type="NCBI Taxonomy" id="67339"/>
    <lineage>
        <taxon>Bacteria</taxon>
        <taxon>Bacillati</taxon>
        <taxon>Actinomycetota</taxon>
        <taxon>Actinomycetes</taxon>
        <taxon>Kitasatosporales</taxon>
        <taxon>Streptomycetaceae</taxon>
        <taxon>Streptomyces</taxon>
    </lineage>
</organism>
<dbReference type="Pfam" id="PF03795">
    <property type="entry name" value="YCII"/>
    <property type="match status" value="1"/>
</dbReference>
<dbReference type="InterPro" id="IPR051807">
    <property type="entry name" value="Sec-metab_biosynth-assoc"/>
</dbReference>
<dbReference type="Gene3D" id="3.30.70.1060">
    <property type="entry name" value="Dimeric alpha+beta barrel"/>
    <property type="match status" value="1"/>
</dbReference>
<dbReference type="PANTHER" id="PTHR33606">
    <property type="entry name" value="PROTEIN YCII"/>
    <property type="match status" value="1"/>
</dbReference>
<dbReference type="InterPro" id="IPR005545">
    <property type="entry name" value="YCII"/>
</dbReference>
<dbReference type="RefSeq" id="WP_109280479.1">
    <property type="nucleotide sequence ID" value="NZ_JBFAUK010000041.1"/>
</dbReference>
<gene>
    <name evidence="3" type="ORF">AB0L16_31295</name>
</gene>
<evidence type="ECO:0000259" key="2">
    <source>
        <dbReference type="Pfam" id="PF03795"/>
    </source>
</evidence>
<dbReference type="EMBL" id="JBFAUK010000041">
    <property type="protein sequence ID" value="MEV5510857.1"/>
    <property type="molecule type" value="Genomic_DNA"/>
</dbReference>
<reference evidence="3 4" key="1">
    <citation type="submission" date="2024-06" db="EMBL/GenBank/DDBJ databases">
        <title>The Natural Products Discovery Center: Release of the First 8490 Sequenced Strains for Exploring Actinobacteria Biosynthetic Diversity.</title>
        <authorList>
            <person name="Kalkreuter E."/>
            <person name="Kautsar S.A."/>
            <person name="Yang D."/>
            <person name="Bader C.D."/>
            <person name="Teijaro C.N."/>
            <person name="Fluegel L."/>
            <person name="Davis C.M."/>
            <person name="Simpson J.R."/>
            <person name="Lauterbach L."/>
            <person name="Steele A.D."/>
            <person name="Gui C."/>
            <person name="Meng S."/>
            <person name="Li G."/>
            <person name="Viehrig K."/>
            <person name="Ye F."/>
            <person name="Su P."/>
            <person name="Kiefer A.F."/>
            <person name="Nichols A."/>
            <person name="Cepeda A.J."/>
            <person name="Yan W."/>
            <person name="Fan B."/>
            <person name="Jiang Y."/>
            <person name="Adhikari A."/>
            <person name="Zheng C.-J."/>
            <person name="Schuster L."/>
            <person name="Cowan T.M."/>
            <person name="Smanski M.J."/>
            <person name="Chevrette M.G."/>
            <person name="De Carvalho L.P.S."/>
            <person name="Shen B."/>
        </authorList>
    </citation>
    <scope>NUCLEOTIDE SEQUENCE [LARGE SCALE GENOMIC DNA]</scope>
    <source>
        <strain evidence="3 4">NPDC052347</strain>
    </source>
</reference>
<dbReference type="NCBIfam" id="NF009508">
    <property type="entry name" value="PRK12866.1"/>
    <property type="match status" value="1"/>
</dbReference>
<dbReference type="Proteomes" id="UP001552594">
    <property type="component" value="Unassembled WGS sequence"/>
</dbReference>
<name>A0ABV3K6T2_STRON</name>